<evidence type="ECO:0000313" key="1">
    <source>
        <dbReference type="EMBL" id="KAF0692002.1"/>
    </source>
</evidence>
<reference evidence="1" key="2">
    <citation type="submission" date="2019-06" db="EMBL/GenBank/DDBJ databases">
        <title>Genomics analysis of Aphanomyces spp. identifies a new class of oomycete effector associated with host adaptation.</title>
        <authorList>
            <person name="Gaulin E."/>
        </authorList>
    </citation>
    <scope>NUCLEOTIDE SEQUENCE</scope>
    <source>
        <strain evidence="1">CBS 578.67</strain>
    </source>
</reference>
<keyword evidence="3" id="KW-1185">Reference proteome</keyword>
<gene>
    <name evidence="2" type="primary">Aste57867_16844</name>
    <name evidence="1" type="ORF">As57867_016786</name>
    <name evidence="2" type="ORF">ASTE57867_16844</name>
</gene>
<evidence type="ECO:0000313" key="2">
    <source>
        <dbReference type="EMBL" id="VFT93608.1"/>
    </source>
</evidence>
<reference evidence="2 3" key="1">
    <citation type="submission" date="2019-03" db="EMBL/GenBank/DDBJ databases">
        <authorList>
            <person name="Gaulin E."/>
            <person name="Dumas B."/>
        </authorList>
    </citation>
    <scope>NUCLEOTIDE SEQUENCE [LARGE SCALE GENOMIC DNA]</scope>
    <source>
        <strain evidence="2">CBS 568.67</strain>
    </source>
</reference>
<dbReference type="EMBL" id="CAADRA010006016">
    <property type="protein sequence ID" value="VFT93608.1"/>
    <property type="molecule type" value="Genomic_DNA"/>
</dbReference>
<dbReference type="Proteomes" id="UP000332933">
    <property type="component" value="Unassembled WGS sequence"/>
</dbReference>
<dbReference type="AlphaFoldDB" id="A0A485L7Y1"/>
<evidence type="ECO:0000313" key="3">
    <source>
        <dbReference type="Proteomes" id="UP000332933"/>
    </source>
</evidence>
<organism evidence="2 3">
    <name type="scientific">Aphanomyces stellatus</name>
    <dbReference type="NCBI Taxonomy" id="120398"/>
    <lineage>
        <taxon>Eukaryota</taxon>
        <taxon>Sar</taxon>
        <taxon>Stramenopiles</taxon>
        <taxon>Oomycota</taxon>
        <taxon>Saprolegniomycetes</taxon>
        <taxon>Saprolegniales</taxon>
        <taxon>Verrucalvaceae</taxon>
        <taxon>Aphanomyces</taxon>
    </lineage>
</organism>
<protein>
    <submittedName>
        <fullName evidence="2">Aste57867_16844 protein</fullName>
    </submittedName>
</protein>
<dbReference type="OrthoDB" id="64253at2759"/>
<accession>A0A485L7Y1</accession>
<proteinExistence type="predicted"/>
<name>A0A485L7Y1_9STRA</name>
<dbReference type="EMBL" id="VJMH01005995">
    <property type="protein sequence ID" value="KAF0692002.1"/>
    <property type="molecule type" value="Genomic_DNA"/>
</dbReference>
<sequence length="387" mass="43095">MGVRHCGTSDAVAHDITFEFCLSNPQLKKDPMTKSSARLDALLHALPGAGGCLAAGSILSTLRGRRLRGPPSIFVALGVGVGVFRYVNHRRGNKKSKTAAWVASIVLFKLCSDDHRFILLSYACVETLAQFYAAHRCLPWLAEQGVSMAIVSRLVYANLVHPEWMLPAHLHMMDHQSSLRRGRLEAIRANLHSNATTRCTSLHPARTCAAFAHATSLKLVRRSAEIFVPLHGLSLAYTLCVTHQSIDVGRAVVDCGRSMLFMTASYLLAYSTSCVLPQTQCDNKRMIFFTSLAPFLAQYIEPTRRRAAIVKAVACYSLITVLIQLKTRYIRLPRETWLKLGALVFASCMTYILQHPERQSRAFIEYVYGYKTAKERPTQTNPKARVA</sequence>